<accession>A0A4D7QKU0</accession>
<organism evidence="9 10">
    <name type="scientific">Phreatobacter aquaticus</name>
    <dbReference type="NCBI Taxonomy" id="2570229"/>
    <lineage>
        <taxon>Bacteria</taxon>
        <taxon>Pseudomonadati</taxon>
        <taxon>Pseudomonadota</taxon>
        <taxon>Alphaproteobacteria</taxon>
        <taxon>Hyphomicrobiales</taxon>
        <taxon>Phreatobacteraceae</taxon>
        <taxon>Phreatobacter</taxon>
    </lineage>
</organism>
<evidence type="ECO:0000259" key="8">
    <source>
        <dbReference type="Pfam" id="PF13505"/>
    </source>
</evidence>
<feature type="region of interest" description="Disordered" evidence="6">
    <location>
        <begin position="1"/>
        <end position="26"/>
    </location>
</feature>
<dbReference type="OrthoDB" id="9815357at2"/>
<protein>
    <submittedName>
        <fullName evidence="9">Porin family protein</fullName>
    </submittedName>
</protein>
<dbReference type="SUPFAM" id="SSF56925">
    <property type="entry name" value="OMPA-like"/>
    <property type="match status" value="1"/>
</dbReference>
<evidence type="ECO:0000256" key="5">
    <source>
        <dbReference type="ARBA" id="ARBA00038306"/>
    </source>
</evidence>
<evidence type="ECO:0000256" key="1">
    <source>
        <dbReference type="ARBA" id="ARBA00004442"/>
    </source>
</evidence>
<proteinExistence type="inferred from homology"/>
<dbReference type="GO" id="GO:0009279">
    <property type="term" value="C:cell outer membrane"/>
    <property type="evidence" value="ECO:0007669"/>
    <property type="project" value="UniProtKB-SubCell"/>
</dbReference>
<dbReference type="Proteomes" id="UP000298588">
    <property type="component" value="Chromosome"/>
</dbReference>
<comment type="subcellular location">
    <subcellularLocation>
        <location evidence="1">Cell outer membrane</location>
    </subcellularLocation>
</comment>
<keyword evidence="10" id="KW-1185">Reference proteome</keyword>
<reference evidence="9 10" key="1">
    <citation type="submission" date="2019-04" db="EMBL/GenBank/DDBJ databases">
        <title>Phreatobacter aquaticus sp. nov.</title>
        <authorList>
            <person name="Choi A."/>
            <person name="Baek K."/>
        </authorList>
    </citation>
    <scope>NUCLEOTIDE SEQUENCE [LARGE SCALE GENOMIC DNA]</scope>
    <source>
        <strain evidence="9 10">NMCR1094</strain>
    </source>
</reference>
<dbReference type="InterPro" id="IPR027385">
    <property type="entry name" value="Beta-barrel_OMP"/>
</dbReference>
<comment type="similarity">
    <text evidence="5">Belongs to the Omp25/RopB family.</text>
</comment>
<keyword evidence="3 7" id="KW-0472">Membrane</keyword>
<dbReference type="KEGG" id="paqt:E8L99_22375"/>
<keyword evidence="7" id="KW-1133">Transmembrane helix</keyword>
<dbReference type="PANTHER" id="PTHR34001:SF3">
    <property type="entry name" value="BLL7405 PROTEIN"/>
    <property type="match status" value="1"/>
</dbReference>
<keyword evidence="4" id="KW-0998">Cell outer membrane</keyword>
<keyword evidence="7" id="KW-0812">Transmembrane</keyword>
<dbReference type="Gene3D" id="2.40.160.20">
    <property type="match status" value="1"/>
</dbReference>
<dbReference type="Pfam" id="PF13505">
    <property type="entry name" value="OMP_b-brl"/>
    <property type="match status" value="1"/>
</dbReference>
<evidence type="ECO:0000256" key="7">
    <source>
        <dbReference type="SAM" id="Phobius"/>
    </source>
</evidence>
<feature type="domain" description="Outer membrane protein beta-barrel" evidence="8">
    <location>
        <begin position="70"/>
        <end position="269"/>
    </location>
</feature>
<sequence>MEGIDACSATLDHLGSPRGGRAHPDRRRELRLQSRKVIMKKLLLAGAAIAALSTGAQAADLGAPRMPIAAAVIAPVFSWTGVYAGAHIGYGFGQSRWSDPATGISVSPNTNGILGGVQIGYNYQINNLVLGLEADASAADLHGWRSCPNAAFTCASRANFLGTVRARAGYAVDRALYYVTGGLAIGNFKHREYTAAPVALVGTYNTTRLGLALGAGVEYAVAQNWTVKAEYMYHYFGNSTALTPTLDPVGDVRIRSDIHTVKLGVNYLFSTGPGAVVARY</sequence>
<dbReference type="InterPro" id="IPR011250">
    <property type="entry name" value="OMP/PagP_B-barrel"/>
</dbReference>
<keyword evidence="2" id="KW-0732">Signal</keyword>
<dbReference type="PANTHER" id="PTHR34001">
    <property type="entry name" value="BLL7405 PROTEIN"/>
    <property type="match status" value="1"/>
</dbReference>
<evidence type="ECO:0000256" key="4">
    <source>
        <dbReference type="ARBA" id="ARBA00023237"/>
    </source>
</evidence>
<feature type="transmembrane region" description="Helical" evidence="7">
    <location>
        <begin position="68"/>
        <end position="86"/>
    </location>
</feature>
<evidence type="ECO:0000256" key="6">
    <source>
        <dbReference type="SAM" id="MobiDB-lite"/>
    </source>
</evidence>
<dbReference type="EMBL" id="CP039865">
    <property type="protein sequence ID" value="QCK88310.1"/>
    <property type="molecule type" value="Genomic_DNA"/>
</dbReference>
<evidence type="ECO:0000256" key="2">
    <source>
        <dbReference type="ARBA" id="ARBA00022729"/>
    </source>
</evidence>
<gene>
    <name evidence="9" type="ORF">E8L99_22375</name>
</gene>
<dbReference type="InterPro" id="IPR051692">
    <property type="entry name" value="OMP-like"/>
</dbReference>
<name>A0A4D7QKU0_9HYPH</name>
<dbReference type="AlphaFoldDB" id="A0A4D7QKU0"/>
<evidence type="ECO:0000313" key="10">
    <source>
        <dbReference type="Proteomes" id="UP000298588"/>
    </source>
</evidence>
<evidence type="ECO:0000313" key="9">
    <source>
        <dbReference type="EMBL" id="QCK88310.1"/>
    </source>
</evidence>
<evidence type="ECO:0000256" key="3">
    <source>
        <dbReference type="ARBA" id="ARBA00023136"/>
    </source>
</evidence>